<feature type="binding site" evidence="10">
    <location>
        <position position="52"/>
    </location>
    <ligand>
        <name>Mg(2+)</name>
        <dbReference type="ChEBI" id="CHEBI:18420"/>
        <label>1</label>
    </ligand>
</feature>
<dbReference type="InterPro" id="IPR044127">
    <property type="entry name" value="eIF2g_dom_2"/>
</dbReference>
<evidence type="ECO:0000256" key="2">
    <source>
        <dbReference type="ARBA" id="ARBA00022540"/>
    </source>
</evidence>
<dbReference type="FunFam" id="2.40.30.10:FF:000075">
    <property type="entry name" value="Translation initiation factor 2 subunit gamma"/>
    <property type="match status" value="1"/>
</dbReference>
<reference evidence="13" key="1">
    <citation type="journal article" date="2008" name="J. Bacteriol.">
        <title>Genome sequence of Thermofilum pendens reveals an exceptional loss of biosynthetic pathways without genome reduction.</title>
        <authorList>
            <person name="Anderson I."/>
            <person name="Rodriguez J."/>
            <person name="Susanti D."/>
            <person name="Porat I."/>
            <person name="Reich C."/>
            <person name="Ulrich L.E."/>
            <person name="Elkins J.G."/>
            <person name="Mavromatis K."/>
            <person name="Lykidis A."/>
            <person name="Kim E."/>
            <person name="Thompson L.S."/>
            <person name="Nolan M."/>
            <person name="Land M."/>
            <person name="Copeland A."/>
            <person name="Lapidus A."/>
            <person name="Lucas S."/>
            <person name="Detter C."/>
            <person name="Zhulin I.B."/>
            <person name="Olsen G.J."/>
            <person name="Whitman W."/>
            <person name="Mukhopadhyay B."/>
            <person name="Bristow J."/>
            <person name="Kyrpides N."/>
        </authorList>
    </citation>
    <scope>NUCLEOTIDE SEQUENCE [LARGE SCALE GENOMIC DNA]</scope>
    <source>
        <strain evidence="13">DSM 2475 / Hrk 5</strain>
    </source>
</reference>
<dbReference type="PRINTS" id="PR00315">
    <property type="entry name" value="ELONGATNFCT"/>
</dbReference>
<dbReference type="FunFam" id="3.40.50.300:FF:000065">
    <property type="entry name" value="Eukaryotic translation initiation factor 2 subunit gamma"/>
    <property type="match status" value="1"/>
</dbReference>
<evidence type="ECO:0000259" key="11">
    <source>
        <dbReference type="PROSITE" id="PS51722"/>
    </source>
</evidence>
<dbReference type="Proteomes" id="UP000000641">
    <property type="component" value="Chromosome"/>
</dbReference>
<evidence type="ECO:0000256" key="10">
    <source>
        <dbReference type="HAMAP-Rule" id="MF_00119"/>
    </source>
</evidence>
<dbReference type="GO" id="GO:0005829">
    <property type="term" value="C:cytosol"/>
    <property type="evidence" value="ECO:0007669"/>
    <property type="project" value="TreeGrafter"/>
</dbReference>
<evidence type="ECO:0000256" key="6">
    <source>
        <dbReference type="ARBA" id="ARBA00022842"/>
    </source>
</evidence>
<dbReference type="InterPro" id="IPR050543">
    <property type="entry name" value="eIF2G"/>
</dbReference>
<keyword evidence="7 10" id="KW-0648">Protein biosynthesis</keyword>
<dbReference type="HOGENOM" id="CLU_027154_0_1_2"/>
<dbReference type="NCBIfam" id="TIGR00231">
    <property type="entry name" value="small_GTP"/>
    <property type="match status" value="1"/>
</dbReference>
<evidence type="ECO:0000256" key="5">
    <source>
        <dbReference type="ARBA" id="ARBA00022801"/>
    </source>
</evidence>
<dbReference type="EC" id="3.6.5.3" evidence="10"/>
<feature type="binding site" evidence="10">
    <location>
        <begin position="25"/>
        <end position="30"/>
    </location>
    <ligand>
        <name>GTP</name>
        <dbReference type="ChEBI" id="CHEBI:37565"/>
    </ligand>
</feature>
<dbReference type="Gene3D" id="3.40.50.300">
    <property type="entry name" value="P-loop containing nucleotide triphosphate hydrolases"/>
    <property type="match status" value="1"/>
</dbReference>
<evidence type="ECO:0000313" key="12">
    <source>
        <dbReference type="EMBL" id="ABL77969.1"/>
    </source>
</evidence>
<sequence>MSEDEFQEALKKQPLVNIGTSGHVDHGKTTLIEALTGVWASRHSEELKRGITLKIGYADTAIYKCPKCPPPQAYYTSATMPKDGKCKYCGSPLEFVRKVSFIDVPGHEMLMSIMLAGAALMDGALLVVDATKECPQPQTREHFTALSIIGVRNLVIVQNKVDVVSKERALESYNEIKKFIAGTWAENAPIVPVSALHKANIDALVWAIEEYIPTPRRDFSKPPRMFVIRSFDVNKPGTNAKDLVGGVLGGTIVQGRFEVGHEIEIRPGIKIKKDGQEVYEPVYTTITSLKTGDQPLEKAYPGGLVAVGTTLDPSVTKADNLIGNVVGYPGTLPPTLYDLEIEVNLLERVVGLDKPMKVEPVRAGEILMVNVGTALSIGAVTSVRDNVAHMKLKIPVVAETGTRVAISRQLAGKWRLIGYGFVK</sequence>
<dbReference type="CDD" id="cd01888">
    <property type="entry name" value="eIF2_gamma"/>
    <property type="match status" value="1"/>
</dbReference>
<feature type="binding site" evidence="10">
    <location>
        <position position="68"/>
    </location>
    <ligand>
        <name>Zn(2+)</name>
        <dbReference type="ChEBI" id="CHEBI:29105"/>
    </ligand>
</feature>
<dbReference type="EnsemblBacteria" id="ABL77969">
    <property type="protein sequence ID" value="ABL77969"/>
    <property type="gene ID" value="Tpen_0563"/>
</dbReference>
<comment type="similarity">
    <text evidence="1 10">Belongs to the TRAFAC class translation factor GTPase superfamily. Classic translation factor GTPase family. EIF2G subfamily.</text>
</comment>
<feature type="domain" description="Tr-type G" evidence="11">
    <location>
        <begin position="13"/>
        <end position="216"/>
    </location>
</feature>
<dbReference type="GO" id="GO:0001731">
    <property type="term" value="P:formation of translation preinitiation complex"/>
    <property type="evidence" value="ECO:0007669"/>
    <property type="project" value="TreeGrafter"/>
</dbReference>
<dbReference type="PROSITE" id="PS51722">
    <property type="entry name" value="G_TR_2"/>
    <property type="match status" value="1"/>
</dbReference>
<comment type="subunit">
    <text evidence="10">Heterotrimer composed of an alpha, a beta and a gamma chain.</text>
</comment>
<evidence type="ECO:0000256" key="8">
    <source>
        <dbReference type="ARBA" id="ARBA00023134"/>
    </source>
</evidence>
<dbReference type="InterPro" id="IPR005225">
    <property type="entry name" value="Small_GTP-bd"/>
</dbReference>
<dbReference type="GO" id="GO:0046872">
    <property type="term" value="F:metal ion binding"/>
    <property type="evidence" value="ECO:0007669"/>
    <property type="project" value="UniProtKB-KW"/>
</dbReference>
<dbReference type="eggNOG" id="arCOG01563">
    <property type="taxonomic scope" value="Archaea"/>
</dbReference>
<dbReference type="InterPro" id="IPR015256">
    <property type="entry name" value="eIF2g_C"/>
</dbReference>
<dbReference type="EMBL" id="CP000505">
    <property type="protein sequence ID" value="ABL77969.1"/>
    <property type="molecule type" value="Genomic_DNA"/>
</dbReference>
<dbReference type="GeneID" id="4600606"/>
<dbReference type="GO" id="GO:0005525">
    <property type="term" value="F:GTP binding"/>
    <property type="evidence" value="ECO:0007669"/>
    <property type="project" value="UniProtKB-UniRule"/>
</dbReference>
<feature type="binding site" evidence="10">
    <location>
        <position position="29"/>
    </location>
    <ligand>
        <name>Mg(2+)</name>
        <dbReference type="ChEBI" id="CHEBI:18420"/>
        <label>1</label>
    </ligand>
</feature>
<feature type="binding site" evidence="10">
    <location>
        <begin position="194"/>
        <end position="196"/>
    </location>
    <ligand>
        <name>GTP</name>
        <dbReference type="ChEBI" id="CHEBI:37565"/>
    </ligand>
</feature>
<evidence type="ECO:0000256" key="7">
    <source>
        <dbReference type="ARBA" id="ARBA00022917"/>
    </source>
</evidence>
<evidence type="ECO:0000256" key="4">
    <source>
        <dbReference type="ARBA" id="ARBA00022741"/>
    </source>
</evidence>
<evidence type="ECO:0000256" key="9">
    <source>
        <dbReference type="ARBA" id="ARBA00048107"/>
    </source>
</evidence>
<feature type="binding site" evidence="10">
    <location>
        <position position="65"/>
    </location>
    <ligand>
        <name>Zn(2+)</name>
        <dbReference type="ChEBI" id="CHEBI:29105"/>
    </ligand>
</feature>
<keyword evidence="2 10" id="KW-0396">Initiation factor</keyword>
<keyword evidence="10" id="KW-0862">Zinc</keyword>
<dbReference type="PANTHER" id="PTHR42854">
    <property type="entry name" value="EUKARYOTIC TRANSLATION INITIATION FACTOR 2 SUBUNIT 3 FAMILY MEMBER"/>
    <property type="match status" value="1"/>
</dbReference>
<dbReference type="SUPFAM" id="SSF50465">
    <property type="entry name" value="EF-Tu/eEF-1alpha/eIF2-gamma C-terminal domain"/>
    <property type="match status" value="1"/>
</dbReference>
<feature type="binding site" evidence="10">
    <location>
        <position position="25"/>
    </location>
    <ligand>
        <name>Mg(2+)</name>
        <dbReference type="ChEBI" id="CHEBI:18420"/>
        <label>2</label>
    </ligand>
</feature>
<feature type="binding site" evidence="10">
    <location>
        <position position="86"/>
    </location>
    <ligand>
        <name>Zn(2+)</name>
        <dbReference type="ChEBI" id="CHEBI:29105"/>
    </ligand>
</feature>
<organism evidence="12 13">
    <name type="scientific">Thermofilum pendens (strain DSM 2475 / Hrk 5)</name>
    <dbReference type="NCBI Taxonomy" id="368408"/>
    <lineage>
        <taxon>Archaea</taxon>
        <taxon>Thermoproteota</taxon>
        <taxon>Thermoprotei</taxon>
        <taxon>Thermofilales</taxon>
        <taxon>Thermofilaceae</taxon>
        <taxon>Thermofilum</taxon>
    </lineage>
</organism>
<feature type="binding site" evidence="10">
    <location>
        <begin position="159"/>
        <end position="162"/>
    </location>
    <ligand>
        <name>GTP</name>
        <dbReference type="ChEBI" id="CHEBI:37565"/>
    </ligand>
</feature>
<feature type="binding site" evidence="10">
    <location>
        <position position="50"/>
    </location>
    <ligand>
        <name>Mg(2+)</name>
        <dbReference type="ChEBI" id="CHEBI:18420"/>
        <label>2</label>
    </ligand>
</feature>
<dbReference type="AlphaFoldDB" id="A1RXN9"/>
<dbReference type="OrthoDB" id="7798at2157"/>
<keyword evidence="5 10" id="KW-0378">Hydrolase</keyword>
<dbReference type="Pfam" id="PF09173">
    <property type="entry name" value="eIF2_C"/>
    <property type="match status" value="1"/>
</dbReference>
<dbReference type="CDD" id="cd03688">
    <property type="entry name" value="eIF2_gamma_II"/>
    <property type="match status" value="1"/>
</dbReference>
<dbReference type="Pfam" id="PF00009">
    <property type="entry name" value="GTP_EFTU"/>
    <property type="match status" value="1"/>
</dbReference>
<dbReference type="RefSeq" id="WP_011752234.1">
    <property type="nucleotide sequence ID" value="NC_008698.1"/>
</dbReference>
<comment type="cofactor">
    <cofactor evidence="10">
        <name>Mg(2+)</name>
        <dbReference type="ChEBI" id="CHEBI:18420"/>
    </cofactor>
</comment>
<evidence type="ECO:0000256" key="1">
    <source>
        <dbReference type="ARBA" id="ARBA00005388"/>
    </source>
</evidence>
<dbReference type="InterPro" id="IPR044128">
    <property type="entry name" value="eIF2g_GTP-bd"/>
</dbReference>
<keyword evidence="6 10" id="KW-0460">Magnesium</keyword>
<dbReference type="FunFam" id="2.40.30.10:FF:000009">
    <property type="entry name" value="Eukaryotic translation initiation factor 2 subunit gamma"/>
    <property type="match status" value="1"/>
</dbReference>
<dbReference type="SUPFAM" id="SSF50447">
    <property type="entry name" value="Translation proteins"/>
    <property type="match status" value="1"/>
</dbReference>
<comment type="function">
    <text evidence="10">eIF-2 functions in the early steps of protein synthesis by forming a ternary complex with GTP and initiator tRNA.</text>
</comment>
<dbReference type="GO" id="GO:0003924">
    <property type="term" value="F:GTPase activity"/>
    <property type="evidence" value="ECO:0007669"/>
    <property type="project" value="InterPro"/>
</dbReference>
<dbReference type="InterPro" id="IPR000795">
    <property type="entry name" value="T_Tr_GTP-bd_dom"/>
</dbReference>
<dbReference type="CDD" id="cd15490">
    <property type="entry name" value="eIF2_gamma_III"/>
    <property type="match status" value="1"/>
</dbReference>
<dbReference type="PANTHER" id="PTHR42854:SF3">
    <property type="entry name" value="EUKARYOTIC TRANSLATION INITIATION FACTOR 2 SUBUNIT 3-RELATED"/>
    <property type="match status" value="1"/>
</dbReference>
<dbReference type="HAMAP" id="MF_00119">
    <property type="entry name" value="eIF_2_gamma"/>
    <property type="match status" value="1"/>
</dbReference>
<evidence type="ECO:0000256" key="3">
    <source>
        <dbReference type="ARBA" id="ARBA00022723"/>
    </source>
</evidence>
<keyword evidence="13" id="KW-1185">Reference proteome</keyword>
<dbReference type="STRING" id="368408.Tpen_0563"/>
<dbReference type="GO" id="GO:0003743">
    <property type="term" value="F:translation initiation factor activity"/>
    <property type="evidence" value="ECO:0007669"/>
    <property type="project" value="UniProtKB-KW"/>
</dbReference>
<dbReference type="NCBIfam" id="NF003077">
    <property type="entry name" value="PRK04000.1"/>
    <property type="match status" value="1"/>
</dbReference>
<keyword evidence="4 10" id="KW-0547">Nucleotide-binding</keyword>
<dbReference type="NCBIfam" id="TIGR03680">
    <property type="entry name" value="eif2g_arch"/>
    <property type="match status" value="1"/>
</dbReference>
<comment type="catalytic activity">
    <reaction evidence="9 10">
        <text>GTP + H2O = GDP + phosphate + H(+)</text>
        <dbReference type="Rhea" id="RHEA:19669"/>
        <dbReference type="ChEBI" id="CHEBI:15377"/>
        <dbReference type="ChEBI" id="CHEBI:15378"/>
        <dbReference type="ChEBI" id="CHEBI:37565"/>
        <dbReference type="ChEBI" id="CHEBI:43474"/>
        <dbReference type="ChEBI" id="CHEBI:58189"/>
        <dbReference type="EC" id="3.6.5.3"/>
    </reaction>
</comment>
<dbReference type="GO" id="GO:0000049">
    <property type="term" value="F:tRNA binding"/>
    <property type="evidence" value="ECO:0007669"/>
    <property type="project" value="InterPro"/>
</dbReference>
<dbReference type="InterPro" id="IPR027417">
    <property type="entry name" value="P-loop_NTPase"/>
</dbReference>
<keyword evidence="3 10" id="KW-0479">Metal-binding</keyword>
<dbReference type="KEGG" id="tpe:Tpen_0563"/>
<dbReference type="InterPro" id="IPR022424">
    <property type="entry name" value="TIF2_gsu"/>
</dbReference>
<dbReference type="InterPro" id="IPR009001">
    <property type="entry name" value="Transl_elong_EF1A/Init_IF2_C"/>
</dbReference>
<evidence type="ECO:0000313" key="13">
    <source>
        <dbReference type="Proteomes" id="UP000000641"/>
    </source>
</evidence>
<dbReference type="Gene3D" id="2.40.30.10">
    <property type="entry name" value="Translation factors"/>
    <property type="match status" value="2"/>
</dbReference>
<keyword evidence="8 10" id="KW-0342">GTP-binding</keyword>
<dbReference type="SUPFAM" id="SSF52540">
    <property type="entry name" value="P-loop containing nucleoside triphosphate hydrolases"/>
    <property type="match status" value="1"/>
</dbReference>
<accession>A1RXN9</accession>
<dbReference type="InterPro" id="IPR009000">
    <property type="entry name" value="Transl_B-barrel_sf"/>
</dbReference>
<proteinExistence type="inferred from homology"/>
<dbReference type="GO" id="GO:0003746">
    <property type="term" value="F:translation elongation factor activity"/>
    <property type="evidence" value="ECO:0007669"/>
    <property type="project" value="UniProtKB-UniRule"/>
</dbReference>
<protein>
    <recommendedName>
        <fullName evidence="10">Translation initiation factor 2 subunit gamma</fullName>
        <ecNumber evidence="10">3.6.5.3</ecNumber>
    </recommendedName>
    <alternativeName>
        <fullName evidence="10">aIF2-gamma</fullName>
    </alternativeName>
    <alternativeName>
        <fullName evidence="10">eIF-2-gamma</fullName>
    </alternativeName>
</protein>
<gene>
    <name evidence="10" type="primary">eif2g</name>
    <name evidence="12" type="ordered locus">Tpen_0563</name>
</gene>
<feature type="binding site" evidence="10">
    <location>
        <position position="89"/>
    </location>
    <ligand>
        <name>Zn(2+)</name>
        <dbReference type="ChEBI" id="CHEBI:29105"/>
    </ligand>
</feature>
<name>A1RXN9_THEPD</name>